<keyword evidence="4 7" id="KW-1133">Transmembrane helix</keyword>
<evidence type="ECO:0000256" key="2">
    <source>
        <dbReference type="ARBA" id="ARBA00009694"/>
    </source>
</evidence>
<proteinExistence type="inferred from homology"/>
<evidence type="ECO:0000256" key="3">
    <source>
        <dbReference type="ARBA" id="ARBA00022692"/>
    </source>
</evidence>
<keyword evidence="5 7" id="KW-0472">Membrane</keyword>
<feature type="transmembrane region" description="Helical" evidence="7">
    <location>
        <begin position="5"/>
        <end position="25"/>
    </location>
</feature>
<gene>
    <name evidence="8" type="ORF">PZE19_06160</name>
</gene>
<dbReference type="InterPro" id="IPR006696">
    <property type="entry name" value="DUF423"/>
</dbReference>
<sequence length="145" mass="14946">MNEGFWLRIGAVWGFLAVAMGAFGAHGLKDRLDTLGQSANFHTAAQYHMYLALALVAVGLIQLLGRSSASLQVAGWTFLLGSAVFSGTLYVLSLTGLRWLGAITPIGGVLILVGWAALAVAAGSGGSRSARTPGEPVAAASLEEF</sequence>
<name>A0ABT6F6Y5_9BACT</name>
<feature type="transmembrane region" description="Helical" evidence="7">
    <location>
        <begin position="73"/>
        <end position="93"/>
    </location>
</feature>
<evidence type="ECO:0000256" key="1">
    <source>
        <dbReference type="ARBA" id="ARBA00004141"/>
    </source>
</evidence>
<feature type="transmembrane region" description="Helical" evidence="7">
    <location>
        <begin position="45"/>
        <end position="64"/>
    </location>
</feature>
<dbReference type="Proteomes" id="UP001216907">
    <property type="component" value="Unassembled WGS sequence"/>
</dbReference>
<comment type="caution">
    <text evidence="8">The sequence shown here is derived from an EMBL/GenBank/DDBJ whole genome shotgun (WGS) entry which is preliminary data.</text>
</comment>
<protein>
    <submittedName>
        <fullName evidence="8">DUF423 domain-containing protein</fullName>
    </submittedName>
</protein>
<dbReference type="RefSeq" id="WP_277859695.1">
    <property type="nucleotide sequence ID" value="NZ_JARRAG010000001.1"/>
</dbReference>
<reference evidence="8 9" key="1">
    <citation type="submission" date="2023-03" db="EMBL/GenBank/DDBJ databases">
        <title>Paludisphaera mucosa sp. nov. a novel planctomycete from northern fen.</title>
        <authorList>
            <person name="Ivanova A."/>
        </authorList>
    </citation>
    <scope>NUCLEOTIDE SEQUENCE [LARGE SCALE GENOMIC DNA]</scope>
    <source>
        <strain evidence="8 9">Pla2</strain>
    </source>
</reference>
<evidence type="ECO:0000256" key="6">
    <source>
        <dbReference type="SAM" id="MobiDB-lite"/>
    </source>
</evidence>
<dbReference type="EMBL" id="JARRAG010000001">
    <property type="protein sequence ID" value="MDG3003342.1"/>
    <property type="molecule type" value="Genomic_DNA"/>
</dbReference>
<feature type="transmembrane region" description="Helical" evidence="7">
    <location>
        <begin position="99"/>
        <end position="121"/>
    </location>
</feature>
<comment type="similarity">
    <text evidence="2">Belongs to the UPF0382 family.</text>
</comment>
<dbReference type="PANTHER" id="PTHR43461:SF1">
    <property type="entry name" value="TRANSMEMBRANE PROTEIN 256"/>
    <property type="match status" value="1"/>
</dbReference>
<dbReference type="PANTHER" id="PTHR43461">
    <property type="entry name" value="TRANSMEMBRANE PROTEIN 256"/>
    <property type="match status" value="1"/>
</dbReference>
<organism evidence="8 9">
    <name type="scientific">Paludisphaera mucosa</name>
    <dbReference type="NCBI Taxonomy" id="3030827"/>
    <lineage>
        <taxon>Bacteria</taxon>
        <taxon>Pseudomonadati</taxon>
        <taxon>Planctomycetota</taxon>
        <taxon>Planctomycetia</taxon>
        <taxon>Isosphaerales</taxon>
        <taxon>Isosphaeraceae</taxon>
        <taxon>Paludisphaera</taxon>
    </lineage>
</organism>
<feature type="region of interest" description="Disordered" evidence="6">
    <location>
        <begin position="124"/>
        <end position="145"/>
    </location>
</feature>
<evidence type="ECO:0000313" key="8">
    <source>
        <dbReference type="EMBL" id="MDG3003342.1"/>
    </source>
</evidence>
<evidence type="ECO:0000256" key="4">
    <source>
        <dbReference type="ARBA" id="ARBA00022989"/>
    </source>
</evidence>
<keyword evidence="9" id="KW-1185">Reference proteome</keyword>
<comment type="subcellular location">
    <subcellularLocation>
        <location evidence="1">Membrane</location>
        <topology evidence="1">Multi-pass membrane protein</topology>
    </subcellularLocation>
</comment>
<evidence type="ECO:0000256" key="7">
    <source>
        <dbReference type="SAM" id="Phobius"/>
    </source>
</evidence>
<dbReference type="Pfam" id="PF04241">
    <property type="entry name" value="DUF423"/>
    <property type="match status" value="1"/>
</dbReference>
<evidence type="ECO:0000256" key="5">
    <source>
        <dbReference type="ARBA" id="ARBA00023136"/>
    </source>
</evidence>
<accession>A0ABT6F6Y5</accession>
<evidence type="ECO:0000313" key="9">
    <source>
        <dbReference type="Proteomes" id="UP001216907"/>
    </source>
</evidence>
<keyword evidence="3 7" id="KW-0812">Transmembrane</keyword>